<dbReference type="GO" id="GO:0019301">
    <property type="term" value="P:rhamnose catabolic process"/>
    <property type="evidence" value="ECO:0007669"/>
    <property type="project" value="InterPro"/>
</dbReference>
<comment type="similarity">
    <text evidence="1">Belongs to the FGGY kinase family.</text>
</comment>
<organism evidence="9 10">
    <name type="scientific">Cohaesibacter marisflavi</name>
    <dbReference type="NCBI Taxonomy" id="655353"/>
    <lineage>
        <taxon>Bacteria</taxon>
        <taxon>Pseudomonadati</taxon>
        <taxon>Pseudomonadota</taxon>
        <taxon>Alphaproteobacteria</taxon>
        <taxon>Hyphomicrobiales</taxon>
        <taxon>Cohaesibacteraceae</taxon>
    </lineage>
</organism>
<dbReference type="InterPro" id="IPR018485">
    <property type="entry name" value="FGGY_C"/>
</dbReference>
<dbReference type="GO" id="GO:0008993">
    <property type="term" value="F:rhamnulokinase activity"/>
    <property type="evidence" value="ECO:0007669"/>
    <property type="project" value="InterPro"/>
</dbReference>
<keyword evidence="2" id="KW-0808">Transferase</keyword>
<dbReference type="InterPro" id="IPR000577">
    <property type="entry name" value="Carb_kinase_FGGY"/>
</dbReference>
<reference evidence="9 10" key="1">
    <citation type="submission" date="2016-10" db="EMBL/GenBank/DDBJ databases">
        <authorList>
            <person name="de Groot N.N."/>
        </authorList>
    </citation>
    <scope>NUCLEOTIDE SEQUENCE [LARGE SCALE GENOMIC DNA]</scope>
    <source>
        <strain evidence="9 10">CGMCC 1.9157</strain>
    </source>
</reference>
<evidence type="ECO:0000256" key="3">
    <source>
        <dbReference type="ARBA" id="ARBA00022741"/>
    </source>
</evidence>
<dbReference type="GO" id="GO:0005524">
    <property type="term" value="F:ATP binding"/>
    <property type="evidence" value="ECO:0007669"/>
    <property type="project" value="UniProtKB-KW"/>
</dbReference>
<dbReference type="InterPro" id="IPR050406">
    <property type="entry name" value="FGGY_Carb_Kinase"/>
</dbReference>
<feature type="domain" description="Carbohydrate kinase FGGY C-terminal" evidence="8">
    <location>
        <begin position="213"/>
        <end position="397"/>
    </location>
</feature>
<keyword evidence="4 9" id="KW-0418">Kinase</keyword>
<dbReference type="EMBL" id="FOVR01000016">
    <property type="protein sequence ID" value="SFO92616.1"/>
    <property type="molecule type" value="Genomic_DNA"/>
</dbReference>
<evidence type="ECO:0000256" key="5">
    <source>
        <dbReference type="ARBA" id="ARBA00022840"/>
    </source>
</evidence>
<protein>
    <submittedName>
        <fullName evidence="9">Rhamnulokinase</fullName>
    </submittedName>
</protein>
<evidence type="ECO:0000313" key="10">
    <source>
        <dbReference type="Proteomes" id="UP000199236"/>
    </source>
</evidence>
<dbReference type="STRING" id="655353.SAMN04488056_1161"/>
<dbReference type="CDD" id="cd07771">
    <property type="entry name" value="ASKHA_NBD_FGGY_RhaB-like"/>
    <property type="match status" value="1"/>
</dbReference>
<feature type="non-terminal residue" evidence="9">
    <location>
        <position position="1"/>
    </location>
</feature>
<keyword evidence="5" id="KW-0067">ATP-binding</keyword>
<gene>
    <name evidence="9" type="ORF">SAMN04488056_1161</name>
</gene>
<name>A0A1I5L6W7_9HYPH</name>
<dbReference type="AlphaFoldDB" id="A0A1I5L6W7"/>
<dbReference type="SUPFAM" id="SSF53067">
    <property type="entry name" value="Actin-like ATPase domain"/>
    <property type="match status" value="2"/>
</dbReference>
<evidence type="ECO:0000313" key="9">
    <source>
        <dbReference type="EMBL" id="SFO92616.1"/>
    </source>
</evidence>
<evidence type="ECO:0000259" key="8">
    <source>
        <dbReference type="Pfam" id="PF02782"/>
    </source>
</evidence>
<dbReference type="Pfam" id="PF00370">
    <property type="entry name" value="FGGY_N"/>
    <property type="match status" value="1"/>
</dbReference>
<evidence type="ECO:0000256" key="1">
    <source>
        <dbReference type="ARBA" id="ARBA00009156"/>
    </source>
</evidence>
<dbReference type="Proteomes" id="UP000199236">
    <property type="component" value="Unassembled WGS sequence"/>
</dbReference>
<dbReference type="InterPro" id="IPR043129">
    <property type="entry name" value="ATPase_NBD"/>
</dbReference>
<dbReference type="InterPro" id="IPR013449">
    <property type="entry name" value="Rhamnulokinase"/>
</dbReference>
<sequence>YLWGGIRQGIGKAFASDPTIASIGVDSWAVDFVPVDEDGAALLPFVSYRDARTEGIMPDFYRRSRISAHELFEKTGIQSLELNSLYQLYALKDHPLESYSRLDRFMLLPDWIHFQLSGIWSSEYTNATTTQMLSVHDKSWDPDLLQQVAMPPKVMPRIRNAGDILGPLKPDWCSEWGLGEGADQAPNVVLCGTHDTASAVAALPSLTPEPYFISMGTWALVGREAQVPDLSDYAFRHGLSNEGGVFDTYRQLRNVSGLWLIQRVREELAPDSDFADWVADAEQAEPGRSLIDPMADRYFRAASMVQTIQTACRETGQPVPQSRGELARCIFESLALNFADVLMDFSKGKTISELHIVGGGARNGLLCQLTADFLGSPVIAGPFEASALGNAVVQMIGLGWIADLDEGRRIIRNSEDLPQYQPHTSRKQTCIRQRYHMLFHKEKELAK</sequence>
<dbReference type="PIRSF" id="PIRSF000538">
    <property type="entry name" value="GlpK"/>
    <property type="match status" value="1"/>
</dbReference>
<evidence type="ECO:0000256" key="6">
    <source>
        <dbReference type="ARBA" id="ARBA00023308"/>
    </source>
</evidence>
<dbReference type="PANTHER" id="PTHR43095">
    <property type="entry name" value="SUGAR KINASE"/>
    <property type="match status" value="1"/>
</dbReference>
<evidence type="ECO:0000256" key="2">
    <source>
        <dbReference type="ARBA" id="ARBA00022679"/>
    </source>
</evidence>
<keyword evidence="3" id="KW-0547">Nucleotide-binding</keyword>
<proteinExistence type="inferred from homology"/>
<keyword evidence="6" id="KW-0684">Rhamnose metabolism</keyword>
<dbReference type="OrthoDB" id="9805576at2"/>
<accession>A0A1I5L6W7</accession>
<keyword evidence="10" id="KW-1185">Reference proteome</keyword>
<dbReference type="RefSeq" id="WP_090075196.1">
    <property type="nucleotide sequence ID" value="NZ_FOVR01000016.1"/>
</dbReference>
<evidence type="ECO:0000259" key="7">
    <source>
        <dbReference type="Pfam" id="PF00370"/>
    </source>
</evidence>
<evidence type="ECO:0000256" key="4">
    <source>
        <dbReference type="ARBA" id="ARBA00022777"/>
    </source>
</evidence>
<dbReference type="InterPro" id="IPR018484">
    <property type="entry name" value="FGGY_N"/>
</dbReference>
<dbReference type="PANTHER" id="PTHR43095:SF5">
    <property type="entry name" value="XYLULOSE KINASE"/>
    <property type="match status" value="1"/>
</dbReference>
<feature type="domain" description="Carbohydrate kinase FGGY N-terminal" evidence="7">
    <location>
        <begin position="16"/>
        <end position="199"/>
    </location>
</feature>
<dbReference type="Gene3D" id="3.30.420.40">
    <property type="match status" value="2"/>
</dbReference>
<dbReference type="Pfam" id="PF02782">
    <property type="entry name" value="FGGY_C"/>
    <property type="match status" value="1"/>
</dbReference>